<evidence type="ECO:0000313" key="1">
    <source>
        <dbReference type="EMBL" id="QCX38772.1"/>
    </source>
</evidence>
<dbReference type="AlphaFoldDB" id="A0A5B7TVV2"/>
<sequence>MIFKKLSIIIFLITSVVSWSQSKFNLKVSIEGLNSDEGKLFVALYDHRDDFLKNPYQGEIVEIINGKAIVEFSQLPQGTYAISSFHDENNNGLLDKNYFGIPKEPNACSNNAKARFGPPKYADAKFNLEKEDTSIKISY</sequence>
<dbReference type="RefSeq" id="WP_138949658.1">
    <property type="nucleotide sequence ID" value="NZ_CP040749.1"/>
</dbReference>
<name>A0A5B7TVV2_9FLAO</name>
<organism evidence="1 2">
    <name type="scientific">Aureibaculum algae</name>
    <dbReference type="NCBI Taxonomy" id="2584122"/>
    <lineage>
        <taxon>Bacteria</taxon>
        <taxon>Pseudomonadati</taxon>
        <taxon>Bacteroidota</taxon>
        <taxon>Flavobacteriia</taxon>
        <taxon>Flavobacteriales</taxon>
        <taxon>Flavobacteriaceae</taxon>
        <taxon>Aureibaculum</taxon>
    </lineage>
</organism>
<dbReference type="EMBL" id="CP040749">
    <property type="protein sequence ID" value="QCX38772.1"/>
    <property type="molecule type" value="Genomic_DNA"/>
</dbReference>
<evidence type="ECO:0000313" key="2">
    <source>
        <dbReference type="Proteomes" id="UP000306229"/>
    </source>
</evidence>
<reference evidence="1 2" key="1">
    <citation type="submission" date="2019-05" db="EMBL/GenBank/DDBJ databases">
        <title>Algicella ahnfeltiae gen. nov., sp. nov., a novel marine bacterium of the family Flavobacteriaceae isolated from a red alga.</title>
        <authorList>
            <person name="Nedashkovskaya O.I."/>
            <person name="Kukhlevskiy A.D."/>
            <person name="Kim S.-G."/>
            <person name="Zhukova N.V."/>
            <person name="Mikhailov V.V."/>
        </authorList>
    </citation>
    <scope>NUCLEOTIDE SEQUENCE [LARGE SCALE GENOMIC DNA]</scope>
    <source>
        <strain evidence="1 2">10Alg115</strain>
    </source>
</reference>
<accession>A0A5B7TVV2</accession>
<dbReference type="InterPro" id="IPR018673">
    <property type="entry name" value="DUF2141"/>
</dbReference>
<dbReference type="Proteomes" id="UP000306229">
    <property type="component" value="Chromosome"/>
</dbReference>
<keyword evidence="2" id="KW-1185">Reference proteome</keyword>
<proteinExistence type="predicted"/>
<dbReference type="KEGG" id="fbe:FF125_10120"/>
<gene>
    <name evidence="1" type="ORF">FF125_10120</name>
</gene>
<dbReference type="OrthoDB" id="9788332at2"/>
<dbReference type="Pfam" id="PF09912">
    <property type="entry name" value="DUF2141"/>
    <property type="match status" value="1"/>
</dbReference>
<protein>
    <submittedName>
        <fullName evidence="1">DUF2141 domain-containing protein</fullName>
    </submittedName>
</protein>